<sequence>MSRPSAATRSTHRQARLPAHLALRIALAARALRDVDTARLLRAVIAAVGEPITETRLAKLRASRLRARLLDAAGEDLPLALTERQLQSALGLLKGRGVSMPEAPLPTPVPYRDGELPDSVRIACSSDNGESLDGIFSTCARFLIYQISPRESRLIDIREPGPCPEDGDRHGCRALLIADCQLLYTLSIGGPAAAKVIRAGVHPVKLPAPLFAREIVGELQRVLATAPPPWLAKAMGVKPDERVRFTSNHCS</sequence>
<dbReference type="InterPro" id="IPR036105">
    <property type="entry name" value="DiNase_FeMo-co_biosyn_sf"/>
</dbReference>
<organism evidence="5 6">
    <name type="scientific">Stutzerimonas tarimensis</name>
    <dbReference type="NCBI Taxonomy" id="1507735"/>
    <lineage>
        <taxon>Bacteria</taxon>
        <taxon>Pseudomonadati</taxon>
        <taxon>Pseudomonadota</taxon>
        <taxon>Gammaproteobacteria</taxon>
        <taxon>Pseudomonadales</taxon>
        <taxon>Pseudomonadaceae</taxon>
        <taxon>Stutzerimonas</taxon>
    </lineage>
</organism>
<feature type="domain" description="Dinitrogenase iron-molybdenum cofactor N-terminal" evidence="4">
    <location>
        <begin position="18"/>
        <end position="104"/>
    </location>
</feature>
<dbReference type="Pfam" id="PF02579">
    <property type="entry name" value="Nitro_FeMo-Co"/>
    <property type="match status" value="1"/>
</dbReference>
<evidence type="ECO:0000256" key="1">
    <source>
        <dbReference type="ARBA" id="ARBA00010285"/>
    </source>
</evidence>
<dbReference type="Pfam" id="PF16844">
    <property type="entry name" value="DIMCO_N"/>
    <property type="match status" value="1"/>
</dbReference>
<dbReference type="SUPFAM" id="SSF53146">
    <property type="entry name" value="Nitrogenase accessory factor-like"/>
    <property type="match status" value="1"/>
</dbReference>
<evidence type="ECO:0000259" key="3">
    <source>
        <dbReference type="Pfam" id="PF02579"/>
    </source>
</evidence>
<dbReference type="CDD" id="cd00853">
    <property type="entry name" value="NifX"/>
    <property type="match status" value="1"/>
</dbReference>
<feature type="domain" description="Dinitrogenase iron-molybdenum cofactor biosynthesis" evidence="3">
    <location>
        <begin position="129"/>
        <end position="219"/>
    </location>
</feature>
<dbReference type="Proteomes" id="UP001595630">
    <property type="component" value="Unassembled WGS sequence"/>
</dbReference>
<accession>A0ABV7T579</accession>
<dbReference type="Gene3D" id="3.30.420.130">
    <property type="entry name" value="Dinitrogenase iron-molybdenum cofactor biosynthesis domain"/>
    <property type="match status" value="1"/>
</dbReference>
<proteinExistence type="inferred from homology"/>
<evidence type="ECO:0000256" key="2">
    <source>
        <dbReference type="ARBA" id="ARBA00023231"/>
    </source>
</evidence>
<dbReference type="InterPro" id="IPR038127">
    <property type="entry name" value="NafY_N_sf"/>
</dbReference>
<dbReference type="InterPro" id="IPR031763">
    <property type="entry name" value="NafY_N"/>
</dbReference>
<gene>
    <name evidence="5" type="ORF">ACFOMF_11220</name>
</gene>
<reference evidence="6" key="1">
    <citation type="journal article" date="2019" name="Int. J. Syst. Evol. Microbiol.">
        <title>The Global Catalogue of Microorganisms (GCM) 10K type strain sequencing project: providing services to taxonomists for standard genome sequencing and annotation.</title>
        <authorList>
            <consortium name="The Broad Institute Genomics Platform"/>
            <consortium name="The Broad Institute Genome Sequencing Center for Infectious Disease"/>
            <person name="Wu L."/>
            <person name="Ma J."/>
        </authorList>
    </citation>
    <scope>NUCLEOTIDE SEQUENCE [LARGE SCALE GENOMIC DNA]</scope>
    <source>
        <strain evidence="6">KCTC 42447</strain>
    </source>
</reference>
<keyword evidence="6" id="KW-1185">Reference proteome</keyword>
<dbReference type="InterPro" id="IPR034169">
    <property type="entry name" value="NifX-like"/>
</dbReference>
<protein>
    <submittedName>
        <fullName evidence="5">Dinitrogenase iron-molybdenum cofactor N-terminal domain-containing protein</fullName>
    </submittedName>
</protein>
<evidence type="ECO:0000313" key="5">
    <source>
        <dbReference type="EMBL" id="MFC3608350.1"/>
    </source>
</evidence>
<name>A0ABV7T579_9GAMM</name>
<dbReference type="InterPro" id="IPR003731">
    <property type="entry name" value="Di-Nase_FeMo-co_biosynth"/>
</dbReference>
<comment type="caution">
    <text evidence="5">The sequence shown here is derived from an EMBL/GenBank/DDBJ whole genome shotgun (WGS) entry which is preliminary data.</text>
</comment>
<dbReference type="RefSeq" id="WP_386364797.1">
    <property type="nucleotide sequence ID" value="NZ_JBHRXZ010000022.1"/>
</dbReference>
<evidence type="ECO:0000313" key="6">
    <source>
        <dbReference type="Proteomes" id="UP001595630"/>
    </source>
</evidence>
<dbReference type="EMBL" id="JBHRXZ010000022">
    <property type="protein sequence ID" value="MFC3608350.1"/>
    <property type="molecule type" value="Genomic_DNA"/>
</dbReference>
<keyword evidence="2" id="KW-0535">Nitrogen fixation</keyword>
<evidence type="ECO:0000259" key="4">
    <source>
        <dbReference type="Pfam" id="PF16844"/>
    </source>
</evidence>
<comment type="similarity">
    <text evidence="1">Belongs to the NifX/NifY family.</text>
</comment>
<dbReference type="Gene3D" id="1.10.150.590">
    <property type="entry name" value="Dinitrogenase iron-molybdenum cofactor, N-terminal"/>
    <property type="match status" value="1"/>
</dbReference>